<organism evidence="2 3">
    <name type="scientific">Romboutsia ilealis</name>
    <dbReference type="NCBI Taxonomy" id="1115758"/>
    <lineage>
        <taxon>Bacteria</taxon>
        <taxon>Bacillati</taxon>
        <taxon>Bacillota</taxon>
        <taxon>Clostridia</taxon>
        <taxon>Peptostreptococcales</taxon>
        <taxon>Peptostreptococcaceae</taxon>
        <taxon>Romboutsia</taxon>
    </lineage>
</organism>
<proteinExistence type="predicted"/>
<evidence type="ECO:0000313" key="2">
    <source>
        <dbReference type="EMBL" id="CED93731.1"/>
    </source>
</evidence>
<keyword evidence="1" id="KW-1133">Transmembrane helix</keyword>
<dbReference type="Proteomes" id="UP000245622">
    <property type="component" value="Chromosome 1"/>
</dbReference>
<dbReference type="AlphaFoldDB" id="A0A1V1I0H2"/>
<dbReference type="EMBL" id="LN555523">
    <property type="protein sequence ID" value="CED93731.1"/>
    <property type="molecule type" value="Genomic_DNA"/>
</dbReference>
<evidence type="ECO:0000256" key="1">
    <source>
        <dbReference type="SAM" id="Phobius"/>
    </source>
</evidence>
<gene>
    <name evidence="2" type="ORF">CRIB_980</name>
</gene>
<dbReference type="GeneID" id="82205157"/>
<name>A0A1V1I0H2_9FIRM</name>
<accession>A0A1V1I0H2</accession>
<evidence type="ECO:0000313" key="3">
    <source>
        <dbReference type="Proteomes" id="UP000245622"/>
    </source>
</evidence>
<keyword evidence="1" id="KW-0812">Transmembrane</keyword>
<sequence length="234" mass="26702">MNLKRIIVIIILVISVILGIYLFTLSNDSKNEDISYKPNDKIEATDNKETVPVIDFLKSISGLKAKNIELIDSPVGIKGEFLAPRESILNGVDYFLKHTENDKMTNVKVDIGDSYIVIRVDYKITNSITTPIEIKVIPRLNNNKDLELKIKEVKFLDLKIADWIVNIGLKSFIKDWFPNDKQINIKFKEGVVIIYKDNFKGIYLDTLKVESTGLNINMTIDLDTIIKNINSKNK</sequence>
<dbReference type="KEGG" id="ril:CRIB_980"/>
<keyword evidence="1" id="KW-0472">Membrane</keyword>
<dbReference type="RefSeq" id="WP_180703420.1">
    <property type="nucleotide sequence ID" value="NZ_LN555523.1"/>
</dbReference>
<reference evidence="2 3" key="1">
    <citation type="submission" date="2014-04" db="EMBL/GenBank/DDBJ databases">
        <authorList>
            <person name="Hornung B.V."/>
        </authorList>
    </citation>
    <scope>NUCLEOTIDE SEQUENCE [LARGE SCALE GENOMIC DNA]</scope>
    <source>
        <strain evidence="2 3">CRIB</strain>
    </source>
</reference>
<keyword evidence="3" id="KW-1185">Reference proteome</keyword>
<feature type="transmembrane region" description="Helical" evidence="1">
    <location>
        <begin position="6"/>
        <end position="25"/>
    </location>
</feature>
<protein>
    <submittedName>
        <fullName evidence="2">Uncharacterized protein</fullName>
    </submittedName>
</protein>